<dbReference type="InterPro" id="IPR025737">
    <property type="entry name" value="FApF"/>
</dbReference>
<name>A0ABD5AGG7_VIBSP</name>
<comment type="caution">
    <text evidence="1">The sequence shown here is derived from an EMBL/GenBank/DDBJ whole genome shotgun (WGS) entry which is preliminary data.</text>
</comment>
<organism evidence="1 2">
    <name type="scientific">Vibrio splendidus</name>
    <dbReference type="NCBI Taxonomy" id="29497"/>
    <lineage>
        <taxon>Bacteria</taxon>
        <taxon>Pseudomonadati</taxon>
        <taxon>Pseudomonadota</taxon>
        <taxon>Gammaproteobacteria</taxon>
        <taxon>Vibrionales</taxon>
        <taxon>Vibrionaceae</taxon>
        <taxon>Vibrio</taxon>
    </lineage>
</organism>
<dbReference type="EMBL" id="JAUYVK010000047">
    <property type="protein sequence ID" value="MDP2492313.1"/>
    <property type="molecule type" value="Genomic_DNA"/>
</dbReference>
<sequence length="322" mass="34803">MENNNVLLTAVKLIPIVSFCTLCSMNITAEEGGSGHYMPGSISSFIDGVPDSPAFITRLNLLTYEGEYERSIPIAGLNAADIEVKSQALGLTMVYRPDFEIGEDWSYAFGGTIPFVDIEVSASVVTNGQTGAKITEKDSGLGDIMLMPLMLNQKISPDLNLNYRVSVYAPTGDYKVGKLANTGKNFWTIEPTVAAVYVGKENGLEASVYAGVDFNTENSDTNYKSGIQGHIETTFAQHFPLWGGLAGAGATGFYYQQLTGDSGSGANFGDFKAKSVGAGPTVSFVRKINNTDVLTELKWLHEFETKRRVEGDTIFLKAMAKF</sequence>
<dbReference type="RefSeq" id="WP_198594461.1">
    <property type="nucleotide sequence ID" value="NZ_JAUYVK010000047.1"/>
</dbReference>
<evidence type="ECO:0000313" key="2">
    <source>
        <dbReference type="Proteomes" id="UP001177883"/>
    </source>
</evidence>
<gene>
    <name evidence="1" type="ORF">Q8W38_23460</name>
</gene>
<dbReference type="AlphaFoldDB" id="A0ABD5AGG7"/>
<accession>A0ABD5AGG7</accession>
<proteinExistence type="predicted"/>
<protein>
    <submittedName>
        <fullName evidence="1">Transporter</fullName>
    </submittedName>
</protein>
<dbReference type="Proteomes" id="UP001177883">
    <property type="component" value="Unassembled WGS sequence"/>
</dbReference>
<dbReference type="Pfam" id="PF13557">
    <property type="entry name" value="Phenol_MetA_deg"/>
    <property type="match status" value="1"/>
</dbReference>
<evidence type="ECO:0000313" key="1">
    <source>
        <dbReference type="EMBL" id="MDP2492313.1"/>
    </source>
</evidence>
<reference evidence="1" key="1">
    <citation type="submission" date="2023-07" db="EMBL/GenBank/DDBJ databases">
        <title>Genome content predicts the carbon catabolic preferences of heterotrophic bacteria.</title>
        <authorList>
            <person name="Gralka M."/>
        </authorList>
    </citation>
    <scope>NUCLEOTIDE SEQUENCE</scope>
    <source>
        <strain evidence="1">6E03</strain>
    </source>
</reference>